<name>A0ACB1A6W4_MELEN</name>
<dbReference type="EMBL" id="CAVMJV010000059">
    <property type="protein sequence ID" value="CAK5085988.1"/>
    <property type="molecule type" value="Genomic_DNA"/>
</dbReference>
<gene>
    <name evidence="1" type="ORF">MENTE1834_LOCUS33465</name>
</gene>
<sequence>MYQIFSYFVTKFFFLHFFVFLSFFVFNYGQQQFGYSNNNPFYSSLSQQPLSSFPPYGKSSYFYLTPYGNYGQSGYEGPPFGINSYWQPGIAYPSGYGYGQTGGYNPSLQCIDQSTTCALQASSGKCTYSPNTLANCPISCGVPCPSSNYLTNYYNNGGGNPSFQQSPTLSSTQPYSPSTTSQYNYNDNFSTNQPFNNQPFFCRDSHIFGCPNWAKLNFCQKIPEFMLNYCRASCGVCNNNYMPSPYKTTTTNLFNPQSTFMPLGNKYFNNEEFEGPPEPFGELYSNEFLQKQDNQLPNNFLPYSHYYYLNSPLKAATERKEKQIKMADNADFQQNKILFSEDEQQQQLLQQNNLPNNQKQQQPQLTLSQMPPSTLTTQHTSTSKLIKMDDLLDN</sequence>
<evidence type="ECO:0000313" key="1">
    <source>
        <dbReference type="EMBL" id="CAK5085988.1"/>
    </source>
</evidence>
<evidence type="ECO:0000313" key="2">
    <source>
        <dbReference type="Proteomes" id="UP001497535"/>
    </source>
</evidence>
<proteinExistence type="predicted"/>
<reference evidence="1" key="1">
    <citation type="submission" date="2023-11" db="EMBL/GenBank/DDBJ databases">
        <authorList>
            <person name="Poullet M."/>
        </authorList>
    </citation>
    <scope>NUCLEOTIDE SEQUENCE</scope>
    <source>
        <strain evidence="1">E1834</strain>
    </source>
</reference>
<keyword evidence="2" id="KW-1185">Reference proteome</keyword>
<protein>
    <submittedName>
        <fullName evidence="1">Uncharacterized protein</fullName>
    </submittedName>
</protein>
<accession>A0ACB1A6W4</accession>
<organism evidence="1 2">
    <name type="scientific">Meloidogyne enterolobii</name>
    <name type="common">Root-knot nematode worm</name>
    <name type="synonym">Meloidogyne mayaguensis</name>
    <dbReference type="NCBI Taxonomy" id="390850"/>
    <lineage>
        <taxon>Eukaryota</taxon>
        <taxon>Metazoa</taxon>
        <taxon>Ecdysozoa</taxon>
        <taxon>Nematoda</taxon>
        <taxon>Chromadorea</taxon>
        <taxon>Rhabditida</taxon>
        <taxon>Tylenchina</taxon>
        <taxon>Tylenchomorpha</taxon>
        <taxon>Tylenchoidea</taxon>
        <taxon>Meloidogynidae</taxon>
        <taxon>Meloidogyninae</taxon>
        <taxon>Meloidogyne</taxon>
    </lineage>
</organism>
<comment type="caution">
    <text evidence="1">The sequence shown here is derived from an EMBL/GenBank/DDBJ whole genome shotgun (WGS) entry which is preliminary data.</text>
</comment>
<dbReference type="Proteomes" id="UP001497535">
    <property type="component" value="Unassembled WGS sequence"/>
</dbReference>